<dbReference type="EMBL" id="HBGN01026314">
    <property type="protein sequence ID" value="CAD9341696.1"/>
    <property type="molecule type" value="Transcribed_RNA"/>
</dbReference>
<protein>
    <submittedName>
        <fullName evidence="4">Uncharacterized protein</fullName>
    </submittedName>
</protein>
<dbReference type="AlphaFoldDB" id="A0A7S1ZKC1"/>
<feature type="coiled-coil region" evidence="1">
    <location>
        <begin position="59"/>
        <end position="86"/>
    </location>
</feature>
<proteinExistence type="predicted"/>
<keyword evidence="3" id="KW-0732">Signal</keyword>
<organism evidence="4">
    <name type="scientific">Ditylum brightwellii</name>
    <dbReference type="NCBI Taxonomy" id="49249"/>
    <lineage>
        <taxon>Eukaryota</taxon>
        <taxon>Sar</taxon>
        <taxon>Stramenopiles</taxon>
        <taxon>Ochrophyta</taxon>
        <taxon>Bacillariophyta</taxon>
        <taxon>Mediophyceae</taxon>
        <taxon>Lithodesmiophycidae</taxon>
        <taxon>Lithodesmiales</taxon>
        <taxon>Lithodesmiaceae</taxon>
        <taxon>Ditylum</taxon>
    </lineage>
</organism>
<evidence type="ECO:0000313" key="4">
    <source>
        <dbReference type="EMBL" id="CAD9341696.1"/>
    </source>
</evidence>
<sequence>MQKLSILAFAAAASILSVQAFVPTTPSYTSQNVVRYFHSPTYKRITLSSLFSTESSSQETDAERMLRRARELLAEASAEEETLRASLIDKKHDQNIQLDKTIAELFPSGPSTPTTTLVAQLRQKHLSTDKLIRLIERLHEREVAAKGLHHVEQTSTTDHTKFQVVSSNEVNKAELARIEGLIDNIIDAASFLDEEWRQEKKNRNDKHLHYAEKVHWTAGNVADELKHKARELRREHDDQFKKRQNEYYEAARKKKKDEKDLKP</sequence>
<feature type="chain" id="PRO_5030860222" evidence="3">
    <location>
        <begin position="21"/>
        <end position="263"/>
    </location>
</feature>
<accession>A0A7S1ZKC1</accession>
<name>A0A7S1ZKC1_9STRA</name>
<gene>
    <name evidence="4" type="ORF">DBRI1063_LOCUS16914</name>
</gene>
<evidence type="ECO:0000256" key="2">
    <source>
        <dbReference type="SAM" id="MobiDB-lite"/>
    </source>
</evidence>
<evidence type="ECO:0000256" key="3">
    <source>
        <dbReference type="SAM" id="SignalP"/>
    </source>
</evidence>
<evidence type="ECO:0000256" key="1">
    <source>
        <dbReference type="SAM" id="Coils"/>
    </source>
</evidence>
<reference evidence="4" key="1">
    <citation type="submission" date="2021-01" db="EMBL/GenBank/DDBJ databases">
        <authorList>
            <person name="Corre E."/>
            <person name="Pelletier E."/>
            <person name="Niang G."/>
            <person name="Scheremetjew M."/>
            <person name="Finn R."/>
            <person name="Kale V."/>
            <person name="Holt S."/>
            <person name="Cochrane G."/>
            <person name="Meng A."/>
            <person name="Brown T."/>
            <person name="Cohen L."/>
        </authorList>
    </citation>
    <scope>NUCLEOTIDE SEQUENCE</scope>
    <source>
        <strain evidence="4">Pop2</strain>
    </source>
</reference>
<feature type="signal peptide" evidence="3">
    <location>
        <begin position="1"/>
        <end position="20"/>
    </location>
</feature>
<feature type="region of interest" description="Disordered" evidence="2">
    <location>
        <begin position="232"/>
        <end position="263"/>
    </location>
</feature>
<keyword evidence="1" id="KW-0175">Coiled coil</keyword>